<dbReference type="EC" id="2.7.13.3" evidence="3"/>
<dbReference type="CDD" id="cd00075">
    <property type="entry name" value="HATPase"/>
    <property type="match status" value="1"/>
</dbReference>
<dbReference type="CDD" id="cd00082">
    <property type="entry name" value="HisKA"/>
    <property type="match status" value="1"/>
</dbReference>
<evidence type="ECO:0000259" key="16">
    <source>
        <dbReference type="PROSITE" id="PS50885"/>
    </source>
</evidence>
<evidence type="ECO:0000256" key="3">
    <source>
        <dbReference type="ARBA" id="ARBA00012438"/>
    </source>
</evidence>
<dbReference type="Pfam" id="PF00512">
    <property type="entry name" value="HisKA"/>
    <property type="match status" value="1"/>
</dbReference>
<keyword evidence="10" id="KW-0067">ATP-binding</keyword>
<dbReference type="Gene3D" id="6.10.340.10">
    <property type="match status" value="1"/>
</dbReference>
<evidence type="ECO:0000256" key="2">
    <source>
        <dbReference type="ARBA" id="ARBA00004651"/>
    </source>
</evidence>
<keyword evidence="7 14" id="KW-0812">Transmembrane</keyword>
<dbReference type="GO" id="GO:0005524">
    <property type="term" value="F:ATP binding"/>
    <property type="evidence" value="ECO:0007669"/>
    <property type="project" value="UniProtKB-KW"/>
</dbReference>
<comment type="caution">
    <text evidence="17">The sequence shown here is derived from an EMBL/GenBank/DDBJ whole genome shotgun (WGS) entry which is preliminary data.</text>
</comment>
<comment type="subcellular location">
    <subcellularLocation>
        <location evidence="2">Cell membrane</location>
        <topology evidence="2">Multi-pass membrane protein</topology>
    </subcellularLocation>
</comment>
<name>A0A9D1IRA5_9FIRM</name>
<dbReference type="SUPFAM" id="SSF55874">
    <property type="entry name" value="ATPase domain of HSP90 chaperone/DNA topoisomerase II/histidine kinase"/>
    <property type="match status" value="1"/>
</dbReference>
<dbReference type="SUPFAM" id="SSF158472">
    <property type="entry name" value="HAMP domain-like"/>
    <property type="match status" value="1"/>
</dbReference>
<dbReference type="InterPro" id="IPR005467">
    <property type="entry name" value="His_kinase_dom"/>
</dbReference>
<keyword evidence="6" id="KW-0808">Transferase</keyword>
<evidence type="ECO:0000256" key="5">
    <source>
        <dbReference type="ARBA" id="ARBA00022553"/>
    </source>
</evidence>
<feature type="domain" description="HAMP" evidence="16">
    <location>
        <begin position="169"/>
        <end position="221"/>
    </location>
</feature>
<evidence type="ECO:0000256" key="1">
    <source>
        <dbReference type="ARBA" id="ARBA00000085"/>
    </source>
</evidence>
<dbReference type="InterPro" id="IPR004358">
    <property type="entry name" value="Sig_transdc_His_kin-like_C"/>
</dbReference>
<evidence type="ECO:0000259" key="15">
    <source>
        <dbReference type="PROSITE" id="PS50109"/>
    </source>
</evidence>
<dbReference type="GO" id="GO:0005886">
    <property type="term" value="C:plasma membrane"/>
    <property type="evidence" value="ECO:0007669"/>
    <property type="project" value="UniProtKB-SubCell"/>
</dbReference>
<keyword evidence="8" id="KW-0547">Nucleotide-binding</keyword>
<keyword evidence="5" id="KW-0597">Phosphoprotein</keyword>
<dbReference type="SMART" id="SM00388">
    <property type="entry name" value="HisKA"/>
    <property type="match status" value="1"/>
</dbReference>
<dbReference type="AlphaFoldDB" id="A0A9D1IRA5"/>
<feature type="transmembrane region" description="Helical" evidence="14">
    <location>
        <begin position="7"/>
        <end position="29"/>
    </location>
</feature>
<feature type="domain" description="Histidine kinase" evidence="15">
    <location>
        <begin position="236"/>
        <end position="450"/>
    </location>
</feature>
<accession>A0A9D1IRA5</accession>
<dbReference type="PANTHER" id="PTHR45528">
    <property type="entry name" value="SENSOR HISTIDINE KINASE CPXA"/>
    <property type="match status" value="1"/>
</dbReference>
<dbReference type="Gene3D" id="3.30.565.10">
    <property type="entry name" value="Histidine kinase-like ATPase, C-terminal domain"/>
    <property type="match status" value="1"/>
</dbReference>
<gene>
    <name evidence="17" type="ORF">IAD19_06120</name>
</gene>
<dbReference type="Pfam" id="PF02518">
    <property type="entry name" value="HATPase_c"/>
    <property type="match status" value="1"/>
</dbReference>
<protein>
    <recommendedName>
        <fullName evidence="3">histidine kinase</fullName>
        <ecNumber evidence="3">2.7.13.3</ecNumber>
    </recommendedName>
</protein>
<organism evidence="17 18">
    <name type="scientific">Candidatus Egerieicola faecale</name>
    <dbReference type="NCBI Taxonomy" id="2840774"/>
    <lineage>
        <taxon>Bacteria</taxon>
        <taxon>Bacillati</taxon>
        <taxon>Bacillota</taxon>
        <taxon>Clostridia</taxon>
        <taxon>Eubacteriales</taxon>
        <taxon>Oscillospiraceae</taxon>
        <taxon>Oscillospiraceae incertae sedis</taxon>
        <taxon>Candidatus Egerieicola</taxon>
    </lineage>
</organism>
<keyword evidence="11 14" id="KW-1133">Transmembrane helix</keyword>
<dbReference type="EMBL" id="DVMX01000119">
    <property type="protein sequence ID" value="HIU42113.1"/>
    <property type="molecule type" value="Genomic_DNA"/>
</dbReference>
<evidence type="ECO:0000256" key="9">
    <source>
        <dbReference type="ARBA" id="ARBA00022777"/>
    </source>
</evidence>
<dbReference type="PROSITE" id="PS50885">
    <property type="entry name" value="HAMP"/>
    <property type="match status" value="1"/>
</dbReference>
<dbReference type="PANTHER" id="PTHR45528:SF1">
    <property type="entry name" value="SENSOR HISTIDINE KINASE CPXA"/>
    <property type="match status" value="1"/>
</dbReference>
<evidence type="ECO:0000256" key="10">
    <source>
        <dbReference type="ARBA" id="ARBA00022840"/>
    </source>
</evidence>
<dbReference type="GO" id="GO:0000155">
    <property type="term" value="F:phosphorelay sensor kinase activity"/>
    <property type="evidence" value="ECO:0007669"/>
    <property type="project" value="InterPro"/>
</dbReference>
<evidence type="ECO:0000256" key="14">
    <source>
        <dbReference type="SAM" id="Phobius"/>
    </source>
</evidence>
<dbReference type="InterPro" id="IPR003594">
    <property type="entry name" value="HATPase_dom"/>
</dbReference>
<evidence type="ECO:0000256" key="12">
    <source>
        <dbReference type="ARBA" id="ARBA00023012"/>
    </source>
</evidence>
<evidence type="ECO:0000256" key="11">
    <source>
        <dbReference type="ARBA" id="ARBA00022989"/>
    </source>
</evidence>
<dbReference type="PROSITE" id="PS50109">
    <property type="entry name" value="HIS_KIN"/>
    <property type="match status" value="1"/>
</dbReference>
<dbReference type="SUPFAM" id="SSF47384">
    <property type="entry name" value="Homodimeric domain of signal transducing histidine kinase"/>
    <property type="match status" value="1"/>
</dbReference>
<dbReference type="InterPro" id="IPR036097">
    <property type="entry name" value="HisK_dim/P_sf"/>
</dbReference>
<dbReference type="Gene3D" id="1.10.287.130">
    <property type="match status" value="1"/>
</dbReference>
<dbReference type="InterPro" id="IPR036890">
    <property type="entry name" value="HATPase_C_sf"/>
</dbReference>
<feature type="transmembrane region" description="Helical" evidence="14">
    <location>
        <begin position="146"/>
        <end position="171"/>
    </location>
</feature>
<evidence type="ECO:0000256" key="13">
    <source>
        <dbReference type="ARBA" id="ARBA00023136"/>
    </source>
</evidence>
<evidence type="ECO:0000313" key="18">
    <source>
        <dbReference type="Proteomes" id="UP000824082"/>
    </source>
</evidence>
<keyword evidence="12" id="KW-0902">Two-component regulatory system</keyword>
<keyword evidence="13 14" id="KW-0472">Membrane</keyword>
<dbReference type="InterPro" id="IPR050398">
    <property type="entry name" value="HssS/ArlS-like"/>
</dbReference>
<reference evidence="17" key="1">
    <citation type="submission" date="2020-10" db="EMBL/GenBank/DDBJ databases">
        <authorList>
            <person name="Gilroy R."/>
        </authorList>
    </citation>
    <scope>NUCLEOTIDE SEQUENCE</scope>
    <source>
        <strain evidence="17">4509</strain>
    </source>
</reference>
<evidence type="ECO:0000313" key="17">
    <source>
        <dbReference type="EMBL" id="HIU42113.1"/>
    </source>
</evidence>
<proteinExistence type="predicted"/>
<dbReference type="InterPro" id="IPR003661">
    <property type="entry name" value="HisK_dim/P_dom"/>
</dbReference>
<evidence type="ECO:0000256" key="4">
    <source>
        <dbReference type="ARBA" id="ARBA00022475"/>
    </source>
</evidence>
<dbReference type="InterPro" id="IPR003660">
    <property type="entry name" value="HAMP_dom"/>
</dbReference>
<sequence length="451" mass="50315">MRFRTKIALSMTCLLAVLFGIGGSIWIGASFRTSLERQKADATDAVNLVVDMVQTLEEYSGWQDISSLQENLNQLWNQGLMSSFLSLSVTVTNVPLLHLGDTVEPDSPRGQECLFLEQTLSVEEMEYRFSFVYDISSVYETRRIQFQVYLVVYLGLVLVSAVLSYTTAWFLTRPLKKLVKASREIASGNLSCRSRVTSRDEIGRLSREFDAMADQVEQGMEQLKQSMEQQERFMGSFTHELKTPMTSIIGYADLLRGHDLTPQEQSEAAEYIFSEAKRLERMSLTLLDLFVTGKESVSLKPCEPGAMLEEYVRNLAPVYAQQGIGLEWEVQHGTCLLEPDLFITLTANLIDNARKALPSSGGRIRVTLDLISDGCRLMVQDNGQGIPEDSLGHLTEAFYRVDKSRSRAQGGSGLGLALCENIVRLHGGELRFQSMPGQGTDVVAEFRGGRA</sequence>
<dbReference type="SMART" id="SM00387">
    <property type="entry name" value="HATPase_c"/>
    <property type="match status" value="1"/>
</dbReference>
<evidence type="ECO:0000256" key="6">
    <source>
        <dbReference type="ARBA" id="ARBA00022679"/>
    </source>
</evidence>
<evidence type="ECO:0000256" key="8">
    <source>
        <dbReference type="ARBA" id="ARBA00022741"/>
    </source>
</evidence>
<keyword evidence="4" id="KW-1003">Cell membrane</keyword>
<dbReference type="CDD" id="cd06225">
    <property type="entry name" value="HAMP"/>
    <property type="match status" value="1"/>
</dbReference>
<comment type="catalytic activity">
    <reaction evidence="1">
        <text>ATP + protein L-histidine = ADP + protein N-phospho-L-histidine.</text>
        <dbReference type="EC" id="2.7.13.3"/>
    </reaction>
</comment>
<keyword evidence="9 17" id="KW-0418">Kinase</keyword>
<evidence type="ECO:0000256" key="7">
    <source>
        <dbReference type="ARBA" id="ARBA00022692"/>
    </source>
</evidence>
<dbReference type="SMART" id="SM00304">
    <property type="entry name" value="HAMP"/>
    <property type="match status" value="1"/>
</dbReference>
<dbReference type="Pfam" id="PF00672">
    <property type="entry name" value="HAMP"/>
    <property type="match status" value="1"/>
</dbReference>
<dbReference type="Proteomes" id="UP000824082">
    <property type="component" value="Unassembled WGS sequence"/>
</dbReference>
<reference evidence="17" key="2">
    <citation type="journal article" date="2021" name="PeerJ">
        <title>Extensive microbial diversity within the chicken gut microbiome revealed by metagenomics and culture.</title>
        <authorList>
            <person name="Gilroy R."/>
            <person name="Ravi A."/>
            <person name="Getino M."/>
            <person name="Pursley I."/>
            <person name="Horton D.L."/>
            <person name="Alikhan N.F."/>
            <person name="Baker D."/>
            <person name="Gharbi K."/>
            <person name="Hall N."/>
            <person name="Watson M."/>
            <person name="Adriaenssens E.M."/>
            <person name="Foster-Nyarko E."/>
            <person name="Jarju S."/>
            <person name="Secka A."/>
            <person name="Antonio M."/>
            <person name="Oren A."/>
            <person name="Chaudhuri R.R."/>
            <person name="La Ragione R."/>
            <person name="Hildebrand F."/>
            <person name="Pallen M.J."/>
        </authorList>
    </citation>
    <scope>NUCLEOTIDE SEQUENCE</scope>
    <source>
        <strain evidence="17">4509</strain>
    </source>
</reference>
<dbReference type="PRINTS" id="PR00344">
    <property type="entry name" value="BCTRLSENSOR"/>
</dbReference>